<dbReference type="EMBL" id="JAVRRT010000002">
    <property type="protein sequence ID" value="KAK5174200.1"/>
    <property type="molecule type" value="Genomic_DNA"/>
</dbReference>
<evidence type="ECO:0000313" key="4">
    <source>
        <dbReference type="Proteomes" id="UP001337655"/>
    </source>
</evidence>
<name>A0AAV9PKM0_9PEZI</name>
<dbReference type="RefSeq" id="XP_064662869.1">
    <property type="nucleotide sequence ID" value="XM_064798542.1"/>
</dbReference>
<dbReference type="PRINTS" id="PR01438">
    <property type="entry name" value="UNVRSLSTRESS"/>
</dbReference>
<dbReference type="Gene3D" id="3.40.50.620">
    <property type="entry name" value="HUPs"/>
    <property type="match status" value="1"/>
</dbReference>
<dbReference type="InterPro" id="IPR006015">
    <property type="entry name" value="Universal_stress_UspA"/>
</dbReference>
<dbReference type="PANTHER" id="PTHR46100:SF4">
    <property type="entry name" value="USPA DOMAIN-CONTAINING PROTEIN"/>
    <property type="match status" value="1"/>
</dbReference>
<feature type="compositionally biased region" description="Basic and acidic residues" evidence="1">
    <location>
        <begin position="162"/>
        <end position="172"/>
    </location>
</feature>
<dbReference type="Proteomes" id="UP001337655">
    <property type="component" value="Unassembled WGS sequence"/>
</dbReference>
<reference evidence="3 4" key="1">
    <citation type="submission" date="2023-08" db="EMBL/GenBank/DDBJ databases">
        <title>Black Yeasts Isolated from many extreme environments.</title>
        <authorList>
            <person name="Coleine C."/>
            <person name="Stajich J.E."/>
            <person name="Selbmann L."/>
        </authorList>
    </citation>
    <scope>NUCLEOTIDE SEQUENCE [LARGE SCALE GENOMIC DNA]</scope>
    <source>
        <strain evidence="3 4">CCFEE 5935</strain>
    </source>
</reference>
<feature type="region of interest" description="Disordered" evidence="1">
    <location>
        <begin position="1"/>
        <end position="291"/>
    </location>
</feature>
<dbReference type="PANTHER" id="PTHR46100">
    <property type="entry name" value="IMP2'P"/>
    <property type="match status" value="1"/>
</dbReference>
<sequence length="591" mass="63406">MEEQAEQDPPPVALRVDEKDAAKGTAASSAVEPSLGGGELHRTSTANTASSAASPPASPPAAESRRSPVAEDYYSSRPKHDKLGNPIPQRRQGAMSSVFGNSSVRLPGDLGAKDPRRPKSPAPVSLPGDLGPNDPRRPRSANSSPVRGHARQASGGSPAPPEGERLLKDPKRPATPVDDNDRESDDDADADNDNDTDVEDAKRGRGRIRPEPGRTTSGKSVNVRDESEDSEQESKWPGGAKPDPTKGESKLSFKGDPSIKVTGPPEKKRVHPMSAFDTAPSIGATPMSSDDETHLELRAAQKLSLTMSAVHSTPTAHRVIRQIVRGDYGHFQREAEEGRRRQRMYLVATDISPEAEHALEWTIGTVLRDGDTLFAVYAADESEAGGAGEGGVEIGRGADMVKDTAAIVRDLQSTTIQPNAPGPSPLARSSQLAAGTSSDARSRSRGPFSAAEAERRRVLDDITARCVRMLRKTRLQCRVVVEVFHCKSPRHMITEVIDFLSPTLVIIGSRGQSAVKGVLLGSFSNYLVTKSSVPVMVARKKLRKHSKSQRNKDGTTIPYSGSGRPGRFSNMIEVPKGKGLRVKGWEQVGID</sequence>
<feature type="compositionally biased region" description="Polar residues" evidence="1">
    <location>
        <begin position="94"/>
        <end position="104"/>
    </location>
</feature>
<feature type="domain" description="UspA" evidence="2">
    <location>
        <begin position="346"/>
        <end position="539"/>
    </location>
</feature>
<feature type="compositionally biased region" description="Low complexity" evidence="1">
    <location>
        <begin position="43"/>
        <end position="55"/>
    </location>
</feature>
<dbReference type="Pfam" id="PF00582">
    <property type="entry name" value="Usp"/>
    <property type="match status" value="1"/>
</dbReference>
<evidence type="ECO:0000256" key="1">
    <source>
        <dbReference type="SAM" id="MobiDB-lite"/>
    </source>
</evidence>
<dbReference type="InterPro" id="IPR014729">
    <property type="entry name" value="Rossmann-like_a/b/a_fold"/>
</dbReference>
<dbReference type="GeneID" id="89922628"/>
<dbReference type="AlphaFoldDB" id="A0AAV9PKM0"/>
<protein>
    <recommendedName>
        <fullName evidence="2">UspA domain-containing protein</fullName>
    </recommendedName>
</protein>
<evidence type="ECO:0000313" key="3">
    <source>
        <dbReference type="EMBL" id="KAK5174200.1"/>
    </source>
</evidence>
<dbReference type="SUPFAM" id="SSF52402">
    <property type="entry name" value="Adenine nucleotide alpha hydrolases-like"/>
    <property type="match status" value="1"/>
</dbReference>
<feature type="region of interest" description="Disordered" evidence="1">
    <location>
        <begin position="544"/>
        <end position="570"/>
    </location>
</feature>
<evidence type="ECO:0000259" key="2">
    <source>
        <dbReference type="Pfam" id="PF00582"/>
    </source>
</evidence>
<feature type="region of interest" description="Disordered" evidence="1">
    <location>
        <begin position="414"/>
        <end position="450"/>
    </location>
</feature>
<feature type="compositionally biased region" description="Basic and acidic residues" evidence="1">
    <location>
        <begin position="243"/>
        <end position="253"/>
    </location>
</feature>
<dbReference type="InterPro" id="IPR006016">
    <property type="entry name" value="UspA"/>
</dbReference>
<organism evidence="3 4">
    <name type="scientific">Saxophila tyrrhenica</name>
    <dbReference type="NCBI Taxonomy" id="1690608"/>
    <lineage>
        <taxon>Eukaryota</taxon>
        <taxon>Fungi</taxon>
        <taxon>Dikarya</taxon>
        <taxon>Ascomycota</taxon>
        <taxon>Pezizomycotina</taxon>
        <taxon>Dothideomycetes</taxon>
        <taxon>Dothideomycetidae</taxon>
        <taxon>Mycosphaerellales</taxon>
        <taxon>Extremaceae</taxon>
        <taxon>Saxophila</taxon>
    </lineage>
</organism>
<accession>A0AAV9PKM0</accession>
<dbReference type="CDD" id="cd23659">
    <property type="entry name" value="USP_At3g01520-like"/>
    <property type="match status" value="1"/>
</dbReference>
<gene>
    <name evidence="3" type="ORF">LTR77_001280</name>
</gene>
<feature type="compositionally biased region" description="Polar residues" evidence="1">
    <location>
        <begin position="427"/>
        <end position="439"/>
    </location>
</feature>
<keyword evidence="4" id="KW-1185">Reference proteome</keyword>
<proteinExistence type="predicted"/>
<comment type="caution">
    <text evidence="3">The sequence shown here is derived from an EMBL/GenBank/DDBJ whole genome shotgun (WGS) entry which is preliminary data.</text>
</comment>
<feature type="compositionally biased region" description="Basic and acidic residues" evidence="1">
    <location>
        <begin position="199"/>
        <end position="212"/>
    </location>
</feature>
<feature type="compositionally biased region" description="Acidic residues" evidence="1">
    <location>
        <begin position="178"/>
        <end position="198"/>
    </location>
</feature>